<proteinExistence type="predicted"/>
<dbReference type="GeneID" id="37014024"/>
<name>A0A316U8F3_9BASI</name>
<dbReference type="EMBL" id="KZ819325">
    <property type="protein sequence ID" value="PWN21517.1"/>
    <property type="molecule type" value="Genomic_DNA"/>
</dbReference>
<dbReference type="AlphaFoldDB" id="A0A316U8F3"/>
<dbReference type="Proteomes" id="UP000245942">
    <property type="component" value="Unassembled WGS sequence"/>
</dbReference>
<reference evidence="1 2" key="1">
    <citation type="journal article" date="2018" name="Mol. Biol. Evol.">
        <title>Broad Genomic Sampling Reveals a Smut Pathogenic Ancestry of the Fungal Clade Ustilaginomycotina.</title>
        <authorList>
            <person name="Kijpornyongpan T."/>
            <person name="Mondo S.J."/>
            <person name="Barry K."/>
            <person name="Sandor L."/>
            <person name="Lee J."/>
            <person name="Lipzen A."/>
            <person name="Pangilinan J."/>
            <person name="LaButti K."/>
            <person name="Hainaut M."/>
            <person name="Henrissat B."/>
            <person name="Grigoriev I.V."/>
            <person name="Spatafora J.W."/>
            <person name="Aime M.C."/>
        </authorList>
    </citation>
    <scope>NUCLEOTIDE SEQUENCE [LARGE SCALE GENOMIC DNA]</scope>
    <source>
        <strain evidence="1 2">MCA 4718</strain>
    </source>
</reference>
<keyword evidence="2" id="KW-1185">Reference proteome</keyword>
<accession>A0A316U8F3</accession>
<gene>
    <name evidence="1" type="ORF">BCV69DRAFT_282239</name>
</gene>
<evidence type="ECO:0000313" key="2">
    <source>
        <dbReference type="Proteomes" id="UP000245942"/>
    </source>
</evidence>
<sequence>MTTSGTSSSSQVQPLAIRRSNHLITISHPHHPYYLVCILHFRDSLFVWLGEAPMGAVGEAQRSNSERLPDGEVSKEEEELLARAKASLSEEDQRQLEVDRQMEEELSKALAAAGRDGGGGARGALEEDEIARQSKGFLAKEWAVAMYKEGLPPISTSLYRTPSDLALPISRRLSKRLGIPQLHLTLSLPGDLLPEGNMPAPPGANQAIMAIEKGLEEAIREALADPRPASV</sequence>
<protein>
    <submittedName>
        <fullName evidence="1">Uncharacterized protein</fullName>
    </submittedName>
</protein>
<dbReference type="RefSeq" id="XP_025348677.1">
    <property type="nucleotide sequence ID" value="XM_025492290.1"/>
</dbReference>
<evidence type="ECO:0000313" key="1">
    <source>
        <dbReference type="EMBL" id="PWN21517.1"/>
    </source>
</evidence>
<dbReference type="OrthoDB" id="368507at2759"/>
<organism evidence="1 2">
    <name type="scientific">Pseudomicrostroma glucosiphilum</name>
    <dbReference type="NCBI Taxonomy" id="1684307"/>
    <lineage>
        <taxon>Eukaryota</taxon>
        <taxon>Fungi</taxon>
        <taxon>Dikarya</taxon>
        <taxon>Basidiomycota</taxon>
        <taxon>Ustilaginomycotina</taxon>
        <taxon>Exobasidiomycetes</taxon>
        <taxon>Microstromatales</taxon>
        <taxon>Microstromatales incertae sedis</taxon>
        <taxon>Pseudomicrostroma</taxon>
    </lineage>
</organism>